<evidence type="ECO:0000313" key="1">
    <source>
        <dbReference type="EMBL" id="QWK90732.1"/>
    </source>
</evidence>
<protein>
    <submittedName>
        <fullName evidence="1">Uncharacterized protein</fullName>
    </submittedName>
</protein>
<dbReference type="KEGG" id="gfu:KM031_02120"/>
<keyword evidence="2" id="KW-1185">Reference proteome</keyword>
<gene>
    <name evidence="1" type="ORF">KM031_02120</name>
</gene>
<dbReference type="EMBL" id="CP076361">
    <property type="protein sequence ID" value="QWK90732.1"/>
    <property type="molecule type" value="Genomic_DNA"/>
</dbReference>
<sequence>MEYMLVPVTWKPAIRPRSFASDMPSTLVRATKIASVLGITKDKLDRATIIDDRGLDTQHIKPRPRTYSCDQVLMLMRLLRRPGQAAFERYLLAKLEKEVEKGQWPHPYPDSYIMPDALGLVLVSEKRRPRPISDAEFERAMM</sequence>
<dbReference type="RefSeq" id="WP_215504021.1">
    <property type="nucleotide sequence ID" value="NZ_CP076361.1"/>
</dbReference>
<organism evidence="1 2">
    <name type="scientific">Gemmobacter fulvus</name>
    <dbReference type="NCBI Taxonomy" id="2840474"/>
    <lineage>
        <taxon>Bacteria</taxon>
        <taxon>Pseudomonadati</taxon>
        <taxon>Pseudomonadota</taxon>
        <taxon>Alphaproteobacteria</taxon>
        <taxon>Rhodobacterales</taxon>
        <taxon>Paracoccaceae</taxon>
        <taxon>Gemmobacter</taxon>
    </lineage>
</organism>
<reference evidence="1" key="1">
    <citation type="submission" date="2021-06" db="EMBL/GenBank/DDBJ databases">
        <title>Direct submission.</title>
        <authorList>
            <person name="Lee C.-S."/>
            <person name="Jin L."/>
        </authorList>
    </citation>
    <scope>NUCLEOTIDE SEQUENCE</scope>
    <source>
        <strain evidence="1">Con5</strain>
    </source>
</reference>
<accession>A0A975P7B8</accession>
<dbReference type="AlphaFoldDB" id="A0A975P7B8"/>
<evidence type="ECO:0000313" key="2">
    <source>
        <dbReference type="Proteomes" id="UP000679352"/>
    </source>
</evidence>
<dbReference type="Proteomes" id="UP000679352">
    <property type="component" value="Chromosome"/>
</dbReference>
<proteinExistence type="predicted"/>
<name>A0A975P7B8_9RHOB</name>